<gene>
    <name evidence="2" type="ORF">EUGRSUZ_E00039</name>
</gene>
<protein>
    <submittedName>
        <fullName evidence="2">Uncharacterized protein</fullName>
    </submittedName>
</protein>
<sequence>MTTPRKSIFYYPRLSKHFPGKDRHLSHTRHISCSVHLCPARARVNNGKASCNNPITARLGSLTVISNSFLYLLGLSHLFNILLTLD</sequence>
<keyword evidence="1" id="KW-0812">Transmembrane</keyword>
<evidence type="ECO:0000256" key="1">
    <source>
        <dbReference type="SAM" id="Phobius"/>
    </source>
</evidence>
<accession>A0A059C0P9</accession>
<keyword evidence="1" id="KW-1133">Transmembrane helix</keyword>
<dbReference type="EMBL" id="KK198757">
    <property type="protein sequence ID" value="KCW71480.1"/>
    <property type="molecule type" value="Genomic_DNA"/>
</dbReference>
<evidence type="ECO:0000313" key="2">
    <source>
        <dbReference type="EMBL" id="KCW71480.1"/>
    </source>
</evidence>
<keyword evidence="1" id="KW-0472">Membrane</keyword>
<dbReference type="AlphaFoldDB" id="A0A059C0P9"/>
<dbReference type="Gramene" id="KCW71480">
    <property type="protein sequence ID" value="KCW71480"/>
    <property type="gene ID" value="EUGRSUZ_E00039"/>
</dbReference>
<proteinExistence type="predicted"/>
<reference evidence="2" key="1">
    <citation type="submission" date="2013-07" db="EMBL/GenBank/DDBJ databases">
        <title>The genome of Eucalyptus grandis.</title>
        <authorList>
            <person name="Schmutz J."/>
            <person name="Hayes R."/>
            <person name="Myburg A."/>
            <person name="Tuskan G."/>
            <person name="Grattapaglia D."/>
            <person name="Rokhsar D.S."/>
        </authorList>
    </citation>
    <scope>NUCLEOTIDE SEQUENCE</scope>
    <source>
        <tissue evidence="2">Leaf extractions</tissue>
    </source>
</reference>
<dbReference type="InParanoid" id="A0A059C0P9"/>
<name>A0A059C0P9_EUCGR</name>
<organism evidence="2">
    <name type="scientific">Eucalyptus grandis</name>
    <name type="common">Flooded gum</name>
    <dbReference type="NCBI Taxonomy" id="71139"/>
    <lineage>
        <taxon>Eukaryota</taxon>
        <taxon>Viridiplantae</taxon>
        <taxon>Streptophyta</taxon>
        <taxon>Embryophyta</taxon>
        <taxon>Tracheophyta</taxon>
        <taxon>Spermatophyta</taxon>
        <taxon>Magnoliopsida</taxon>
        <taxon>eudicotyledons</taxon>
        <taxon>Gunneridae</taxon>
        <taxon>Pentapetalae</taxon>
        <taxon>rosids</taxon>
        <taxon>malvids</taxon>
        <taxon>Myrtales</taxon>
        <taxon>Myrtaceae</taxon>
        <taxon>Myrtoideae</taxon>
        <taxon>Eucalypteae</taxon>
        <taxon>Eucalyptus</taxon>
    </lineage>
</organism>
<feature type="transmembrane region" description="Helical" evidence="1">
    <location>
        <begin position="68"/>
        <end position="85"/>
    </location>
</feature>